<feature type="compositionally biased region" description="Polar residues" evidence="1">
    <location>
        <begin position="653"/>
        <end position="668"/>
    </location>
</feature>
<name>A0A9Q8WIC9_9PEZI</name>
<dbReference type="Proteomes" id="UP000830671">
    <property type="component" value="Chromosome 4"/>
</dbReference>
<dbReference type="AlphaFoldDB" id="A0A9Q8WIC9"/>
<feature type="compositionally biased region" description="Polar residues" evidence="1">
    <location>
        <begin position="434"/>
        <end position="453"/>
    </location>
</feature>
<feature type="compositionally biased region" description="Acidic residues" evidence="1">
    <location>
        <begin position="471"/>
        <end position="481"/>
    </location>
</feature>
<dbReference type="GeneID" id="73343190"/>
<evidence type="ECO:0000313" key="3">
    <source>
        <dbReference type="Proteomes" id="UP000830671"/>
    </source>
</evidence>
<accession>A0A9Q8WIC9</accession>
<feature type="compositionally biased region" description="Low complexity" evidence="1">
    <location>
        <begin position="582"/>
        <end position="606"/>
    </location>
</feature>
<proteinExistence type="predicted"/>
<gene>
    <name evidence="2" type="ORF">CLUP02_09201</name>
</gene>
<organism evidence="2 3">
    <name type="scientific">Colletotrichum lupini</name>
    <dbReference type="NCBI Taxonomy" id="145971"/>
    <lineage>
        <taxon>Eukaryota</taxon>
        <taxon>Fungi</taxon>
        <taxon>Dikarya</taxon>
        <taxon>Ascomycota</taxon>
        <taxon>Pezizomycotina</taxon>
        <taxon>Sordariomycetes</taxon>
        <taxon>Hypocreomycetidae</taxon>
        <taxon>Glomerellales</taxon>
        <taxon>Glomerellaceae</taxon>
        <taxon>Colletotrichum</taxon>
        <taxon>Colletotrichum acutatum species complex</taxon>
    </lineage>
</organism>
<keyword evidence="3" id="KW-1185">Reference proteome</keyword>
<evidence type="ECO:0000313" key="2">
    <source>
        <dbReference type="EMBL" id="UQC83705.1"/>
    </source>
</evidence>
<protein>
    <submittedName>
        <fullName evidence="2">Transcriptional activator</fullName>
    </submittedName>
</protein>
<dbReference type="EMBL" id="CP019476">
    <property type="protein sequence ID" value="UQC83705.1"/>
    <property type="molecule type" value="Genomic_DNA"/>
</dbReference>
<dbReference type="RefSeq" id="XP_049145324.1">
    <property type="nucleotide sequence ID" value="XM_049288180.1"/>
</dbReference>
<feature type="compositionally biased region" description="Polar residues" evidence="1">
    <location>
        <begin position="675"/>
        <end position="700"/>
    </location>
</feature>
<sequence>MTSKPVSLFCERVWQRGCGPQIDVDTFGKLLPGFLPKSLFPAIPLTKMPEQSAKVIRKTHPIRILSFSNPPSTTSPHLTPGFERILPCSPNPEQFSPYLSSHPLNQLPYLLRRSTNTDVGRDHRILSPRTFKPPRPIQIRHRASRVLDLIPPCTAPAATTTCSLLTAAAAEPPAPRPALSALRGCDHDGILLPSASVRRSVGLAEMASNTGKAGVIVAPDDAGNMDKLAHAVLDDLMYNIVHDLLLKVHRDEKMARASTAAIRVEKLASDASESSTPDSKPDVRIETDAAIYEDGKVLLKGNPLKTTSEILCPRCHLPRLLYPTDGKGARKPDPSVIYCKKHPYIDKPGYDIYGQTWVQPGPGRGKKKKDMKPDPNIESAGPGEARPANVLSFPSATCSKCKRCILVTRLNNHMGSCIGNSGRNASRAAAAKISNGSNGASQHDGTPPSSQKATPAPASRASSPKKRDSEEVAAPEDEDESGDSHKKKKLKSTPLMTKKVILKTKGPKKEKVKTNSLLSREAKADDGDNSTVEVAPKKEKKEAKGISPAKKLKLGAAKPPLSSPLSKNGRNGKEKDEDAESESTTSGTTGGKTTSATSSTKTSSKTSVKRTAGCGLRRPSELLAMKRTSAPSSVKRSPPQSKPQPQPTRQRLASVSSTPSAQSNSSGRSAAKPNSPGSSQDTVRSTGRLSQSKTTGSRTPPTEGKKPAKSHSTVQAQPPARVSRAGVKYQPGWGIQPGSWPFSCFLPVLIKKSEALVDEKIDIRYTILNNAWSGSQSGKVF</sequence>
<feature type="region of interest" description="Disordered" evidence="1">
    <location>
        <begin position="428"/>
        <end position="725"/>
    </location>
</feature>
<evidence type="ECO:0000256" key="1">
    <source>
        <dbReference type="SAM" id="MobiDB-lite"/>
    </source>
</evidence>
<dbReference type="KEGG" id="clup:CLUP02_09201"/>
<feature type="compositionally biased region" description="Basic and acidic residues" evidence="1">
    <location>
        <begin position="535"/>
        <end position="544"/>
    </location>
</feature>
<reference evidence="2" key="1">
    <citation type="journal article" date="2021" name="Mol. Plant Microbe Interact.">
        <title>Complete Genome Sequence of the Plant-Pathogenic Fungus Colletotrichum lupini.</title>
        <authorList>
            <person name="Baroncelli R."/>
            <person name="Pensec F."/>
            <person name="Da Lio D."/>
            <person name="Boufleur T."/>
            <person name="Vicente I."/>
            <person name="Sarrocco S."/>
            <person name="Picot A."/>
            <person name="Baraldi E."/>
            <person name="Sukno S."/>
            <person name="Thon M."/>
            <person name="Le Floch G."/>
        </authorList>
    </citation>
    <scope>NUCLEOTIDE SEQUENCE</scope>
    <source>
        <strain evidence="2">IMI 504893</strain>
    </source>
</reference>
<feature type="region of interest" description="Disordered" evidence="1">
    <location>
        <begin position="357"/>
        <end position="388"/>
    </location>
</feature>